<feature type="compositionally biased region" description="Basic and acidic residues" evidence="1">
    <location>
        <begin position="122"/>
        <end position="131"/>
    </location>
</feature>
<dbReference type="GeneID" id="39584197"/>
<protein>
    <submittedName>
        <fullName evidence="2">Uncharacterized protein</fullName>
    </submittedName>
</protein>
<proteinExistence type="predicted"/>
<reference evidence="2 3" key="1">
    <citation type="journal article" date="2018" name="Mol. Ecol.">
        <title>The obligate alkalophilic soda-lake fungus Sodiomyces alkalinus has shifted to a protein diet.</title>
        <authorList>
            <person name="Grum-Grzhimaylo A.A."/>
            <person name="Falkoski D.L."/>
            <person name="van den Heuvel J."/>
            <person name="Valero-Jimenez C.A."/>
            <person name="Min B."/>
            <person name="Choi I.G."/>
            <person name="Lipzen A."/>
            <person name="Daum C.G."/>
            <person name="Aanen D.K."/>
            <person name="Tsang A."/>
            <person name="Henrissat B."/>
            <person name="Bilanenko E.N."/>
            <person name="de Vries R.P."/>
            <person name="van Kan J.A.L."/>
            <person name="Grigoriev I.V."/>
            <person name="Debets A.J.M."/>
        </authorList>
    </citation>
    <scope>NUCLEOTIDE SEQUENCE [LARGE SCALE GENOMIC DNA]</scope>
    <source>
        <strain evidence="2 3">F11</strain>
    </source>
</reference>
<evidence type="ECO:0000313" key="2">
    <source>
        <dbReference type="EMBL" id="ROT34675.1"/>
    </source>
</evidence>
<keyword evidence="3" id="KW-1185">Reference proteome</keyword>
<organism evidence="2 3">
    <name type="scientific">Sodiomyces alkalinus (strain CBS 110278 / VKM F-3762 / F11)</name>
    <name type="common">Alkaliphilic filamentous fungus</name>
    <dbReference type="NCBI Taxonomy" id="1314773"/>
    <lineage>
        <taxon>Eukaryota</taxon>
        <taxon>Fungi</taxon>
        <taxon>Dikarya</taxon>
        <taxon>Ascomycota</taxon>
        <taxon>Pezizomycotina</taxon>
        <taxon>Sordariomycetes</taxon>
        <taxon>Hypocreomycetidae</taxon>
        <taxon>Glomerellales</taxon>
        <taxon>Plectosphaerellaceae</taxon>
        <taxon>Sodiomyces</taxon>
    </lineage>
</organism>
<evidence type="ECO:0000256" key="1">
    <source>
        <dbReference type="SAM" id="MobiDB-lite"/>
    </source>
</evidence>
<dbReference type="AlphaFoldDB" id="A0A3N2PJI1"/>
<accession>A0A3N2PJI1</accession>
<dbReference type="RefSeq" id="XP_028462481.1">
    <property type="nucleotide sequence ID" value="XM_028615720.1"/>
</dbReference>
<evidence type="ECO:0000313" key="3">
    <source>
        <dbReference type="Proteomes" id="UP000272025"/>
    </source>
</evidence>
<dbReference type="Proteomes" id="UP000272025">
    <property type="component" value="Unassembled WGS sequence"/>
</dbReference>
<gene>
    <name evidence="2" type="ORF">SODALDRAFT_82694</name>
</gene>
<name>A0A3N2PJI1_SODAK</name>
<sequence>MLLVFHYDSSAILDEFHFRTTEEVCEILNDLPHSFIIYHELHVSRHIPKFQITRIGPIRAMHVIPVIFARDKNGYIPRPGTGSEFPLGRRIAFVALQHGSGERQGSSPIPINPWSPRSKATTNDESKRHDECRREVNMTKENQKPAGLVTEGVVTRISIGRVEEWEHRKGGGRGVG</sequence>
<dbReference type="EMBL" id="ML119066">
    <property type="protein sequence ID" value="ROT34675.1"/>
    <property type="molecule type" value="Genomic_DNA"/>
</dbReference>
<feature type="region of interest" description="Disordered" evidence="1">
    <location>
        <begin position="100"/>
        <end position="131"/>
    </location>
</feature>